<dbReference type="Gene3D" id="3.30.70.1290">
    <property type="entry name" value="Transposase IS200-like"/>
    <property type="match status" value="1"/>
</dbReference>
<dbReference type="EMBL" id="QUWK01000008">
    <property type="protein sequence ID" value="RFU94674.1"/>
    <property type="molecule type" value="Genomic_DNA"/>
</dbReference>
<keyword evidence="3" id="KW-1185">Reference proteome</keyword>
<dbReference type="SUPFAM" id="SSF143422">
    <property type="entry name" value="Transposase IS200-like"/>
    <property type="match status" value="1"/>
</dbReference>
<dbReference type="Pfam" id="PF01797">
    <property type="entry name" value="Y1_Tnp"/>
    <property type="match status" value="1"/>
</dbReference>
<dbReference type="RefSeq" id="WP_117330707.1">
    <property type="nucleotide sequence ID" value="NZ_QUWK01000008.1"/>
</dbReference>
<feature type="domain" description="Transposase IS200-like" evidence="1">
    <location>
        <begin position="12"/>
        <end position="121"/>
    </location>
</feature>
<dbReference type="SMART" id="SM01321">
    <property type="entry name" value="Y1_Tnp"/>
    <property type="match status" value="1"/>
</dbReference>
<comment type="caution">
    <text evidence="2">The sequence shown here is derived from an EMBL/GenBank/DDBJ whole genome shotgun (WGS) entry which is preliminary data.</text>
</comment>
<organism evidence="2 3">
    <name type="scientific">Sphaerochaeta halotolerans</name>
    <dbReference type="NCBI Taxonomy" id="2293840"/>
    <lineage>
        <taxon>Bacteria</taxon>
        <taxon>Pseudomonadati</taxon>
        <taxon>Spirochaetota</taxon>
        <taxon>Spirochaetia</taxon>
        <taxon>Spirochaetales</taxon>
        <taxon>Sphaerochaetaceae</taxon>
        <taxon>Sphaerochaeta</taxon>
    </lineage>
</organism>
<reference evidence="2 3" key="2">
    <citation type="submission" date="2018-09" db="EMBL/GenBank/DDBJ databases">
        <title>Genome of Sphaerochaeta halotolerans strain 4-11.</title>
        <authorList>
            <person name="Nazina T.N."/>
            <person name="Sokolova D.S."/>
        </authorList>
    </citation>
    <scope>NUCLEOTIDE SEQUENCE [LARGE SCALE GENOMIC DNA]</scope>
    <source>
        <strain evidence="2 3">4-11</strain>
    </source>
</reference>
<evidence type="ECO:0000259" key="1">
    <source>
        <dbReference type="SMART" id="SM01321"/>
    </source>
</evidence>
<dbReference type="PANTHER" id="PTHR33360:SF2">
    <property type="entry name" value="TRANSPOSASE FOR INSERTION SEQUENCE ELEMENT IS200"/>
    <property type="match status" value="1"/>
</dbReference>
<dbReference type="GO" id="GO:0003677">
    <property type="term" value="F:DNA binding"/>
    <property type="evidence" value="ECO:0007669"/>
    <property type="project" value="InterPro"/>
</dbReference>
<proteinExistence type="predicted"/>
<reference evidence="3" key="1">
    <citation type="submission" date="2018-08" db="EMBL/GenBank/DDBJ databases">
        <authorList>
            <person name="Grouzdev D.S."/>
            <person name="Krutkina M.S."/>
        </authorList>
    </citation>
    <scope>NUCLEOTIDE SEQUENCE [LARGE SCALE GENOMIC DNA]</scope>
    <source>
        <strain evidence="3">4-11</strain>
    </source>
</reference>
<accession>A0A372MG05</accession>
<sequence>MTKDRYTSFHAVYSLSYHIVFCPKYRRPVLAGIEDEVKTLLLEKARELETMPDHLHLSVSSTPAYAPQFVVNQLKGFTSRTLRQRRRWLRSRLPTLWARSYYIGSVGAVSSDTVSNFIANQKNV</sequence>
<dbReference type="Proteomes" id="UP000264002">
    <property type="component" value="Unassembled WGS sequence"/>
</dbReference>
<gene>
    <name evidence="2" type="primary">tnpA</name>
    <name evidence="2" type="ORF">DYP60_09205</name>
</gene>
<dbReference type="InterPro" id="IPR002686">
    <property type="entry name" value="Transposase_17"/>
</dbReference>
<dbReference type="PANTHER" id="PTHR33360">
    <property type="entry name" value="TRANSPOSASE FOR INSERTION SEQUENCE ELEMENT IS200"/>
    <property type="match status" value="1"/>
</dbReference>
<name>A0A372MG05_9SPIR</name>
<protein>
    <submittedName>
        <fullName evidence="2">IS200/IS605 family transposase</fullName>
    </submittedName>
</protein>
<dbReference type="NCBIfam" id="NF033573">
    <property type="entry name" value="transpos_IS200"/>
    <property type="match status" value="1"/>
</dbReference>
<evidence type="ECO:0000313" key="3">
    <source>
        <dbReference type="Proteomes" id="UP000264002"/>
    </source>
</evidence>
<dbReference type="AlphaFoldDB" id="A0A372MG05"/>
<dbReference type="InterPro" id="IPR036515">
    <property type="entry name" value="Transposase_17_sf"/>
</dbReference>
<evidence type="ECO:0000313" key="2">
    <source>
        <dbReference type="EMBL" id="RFU94674.1"/>
    </source>
</evidence>
<dbReference type="GO" id="GO:0004803">
    <property type="term" value="F:transposase activity"/>
    <property type="evidence" value="ECO:0007669"/>
    <property type="project" value="InterPro"/>
</dbReference>
<dbReference type="GO" id="GO:0006313">
    <property type="term" value="P:DNA transposition"/>
    <property type="evidence" value="ECO:0007669"/>
    <property type="project" value="InterPro"/>
</dbReference>